<organism evidence="2 3">
    <name type="scientific">Neolentinus lepideus HHB14362 ss-1</name>
    <dbReference type="NCBI Taxonomy" id="1314782"/>
    <lineage>
        <taxon>Eukaryota</taxon>
        <taxon>Fungi</taxon>
        <taxon>Dikarya</taxon>
        <taxon>Basidiomycota</taxon>
        <taxon>Agaricomycotina</taxon>
        <taxon>Agaricomycetes</taxon>
        <taxon>Gloeophyllales</taxon>
        <taxon>Gloeophyllaceae</taxon>
        <taxon>Neolentinus</taxon>
    </lineage>
</organism>
<dbReference type="InParanoid" id="A0A165PFP4"/>
<protein>
    <submittedName>
        <fullName evidence="2">Uncharacterized protein</fullName>
    </submittedName>
</protein>
<dbReference type="AlphaFoldDB" id="A0A165PFP4"/>
<evidence type="ECO:0000313" key="3">
    <source>
        <dbReference type="Proteomes" id="UP000076761"/>
    </source>
</evidence>
<keyword evidence="3" id="KW-1185">Reference proteome</keyword>
<proteinExistence type="predicted"/>
<dbReference type="Proteomes" id="UP000076761">
    <property type="component" value="Unassembled WGS sequence"/>
</dbReference>
<reference evidence="2 3" key="1">
    <citation type="journal article" date="2016" name="Mol. Biol. Evol.">
        <title>Comparative Genomics of Early-Diverging Mushroom-Forming Fungi Provides Insights into the Origins of Lignocellulose Decay Capabilities.</title>
        <authorList>
            <person name="Nagy L.G."/>
            <person name="Riley R."/>
            <person name="Tritt A."/>
            <person name="Adam C."/>
            <person name="Daum C."/>
            <person name="Floudas D."/>
            <person name="Sun H."/>
            <person name="Yadav J.S."/>
            <person name="Pangilinan J."/>
            <person name="Larsson K.H."/>
            <person name="Matsuura K."/>
            <person name="Barry K."/>
            <person name="Labutti K."/>
            <person name="Kuo R."/>
            <person name="Ohm R.A."/>
            <person name="Bhattacharya S.S."/>
            <person name="Shirouzu T."/>
            <person name="Yoshinaga Y."/>
            <person name="Martin F.M."/>
            <person name="Grigoriev I.V."/>
            <person name="Hibbett D.S."/>
        </authorList>
    </citation>
    <scope>NUCLEOTIDE SEQUENCE [LARGE SCALE GENOMIC DNA]</scope>
    <source>
        <strain evidence="2 3">HHB14362 ss-1</strain>
    </source>
</reference>
<feature type="compositionally biased region" description="Low complexity" evidence="1">
    <location>
        <begin position="19"/>
        <end position="37"/>
    </location>
</feature>
<name>A0A165PFP4_9AGAM</name>
<evidence type="ECO:0000256" key="1">
    <source>
        <dbReference type="SAM" id="MobiDB-lite"/>
    </source>
</evidence>
<sequence length="137" mass="14896">MSPRGYPHKDGILSPSPLPSSNRDSIIIPPSSPSGPSLYINDSIQREVSLHRKPPPDTHAAERITAATSTSANGRGRLPCLAPQVCTRTHEADDERWKKRCAVMSLGITGQGRWSSRVSLIAYAPPWLLIYRDGIAG</sequence>
<dbReference type="EMBL" id="KV425612">
    <property type="protein sequence ID" value="KZT20974.1"/>
    <property type="molecule type" value="Genomic_DNA"/>
</dbReference>
<feature type="region of interest" description="Disordered" evidence="1">
    <location>
        <begin position="1"/>
        <end position="37"/>
    </location>
</feature>
<accession>A0A165PFP4</accession>
<evidence type="ECO:0000313" key="2">
    <source>
        <dbReference type="EMBL" id="KZT20974.1"/>
    </source>
</evidence>
<gene>
    <name evidence="2" type="ORF">NEOLEDRAFT_805649</name>
</gene>